<evidence type="ECO:0000256" key="1">
    <source>
        <dbReference type="SAM" id="SignalP"/>
    </source>
</evidence>
<dbReference type="Pfam" id="PF00395">
    <property type="entry name" value="SLH"/>
    <property type="match status" value="1"/>
</dbReference>
<gene>
    <name evidence="3" type="ORF">ACFQ2Z_15880</name>
</gene>
<organism evidence="3 4">
    <name type="scientific">Paenibacillus timonensis</name>
    <dbReference type="NCBI Taxonomy" id="225915"/>
    <lineage>
        <taxon>Bacteria</taxon>
        <taxon>Bacillati</taxon>
        <taxon>Bacillota</taxon>
        <taxon>Bacilli</taxon>
        <taxon>Bacillales</taxon>
        <taxon>Paenibacillaceae</taxon>
        <taxon>Paenibacillus</taxon>
    </lineage>
</organism>
<feature type="chain" id="PRO_5046165223" evidence="1">
    <location>
        <begin position="26"/>
        <end position="72"/>
    </location>
</feature>
<dbReference type="RefSeq" id="WP_240270003.1">
    <property type="nucleotide sequence ID" value="NZ_JAKSXN010000036.1"/>
</dbReference>
<dbReference type="InterPro" id="IPR001119">
    <property type="entry name" value="SLH_dom"/>
</dbReference>
<sequence length="72" mass="7613">MNKKLYAKVMTSAALLSAIALPAQAATDLTDINGSYAKDAIQELVNAGILNGKGDGKFDPTGKIERRISQSF</sequence>
<dbReference type="Proteomes" id="UP001597211">
    <property type="component" value="Unassembled WGS sequence"/>
</dbReference>
<proteinExistence type="predicted"/>
<dbReference type="PROSITE" id="PS51272">
    <property type="entry name" value="SLH"/>
    <property type="match status" value="1"/>
</dbReference>
<protein>
    <submittedName>
        <fullName evidence="3">S-layer homology domain-containing protein</fullName>
    </submittedName>
</protein>
<feature type="signal peptide" evidence="1">
    <location>
        <begin position="1"/>
        <end position="25"/>
    </location>
</feature>
<evidence type="ECO:0000259" key="2">
    <source>
        <dbReference type="PROSITE" id="PS51272"/>
    </source>
</evidence>
<dbReference type="EMBL" id="JBHTKZ010000032">
    <property type="protein sequence ID" value="MFD1182840.1"/>
    <property type="molecule type" value="Genomic_DNA"/>
</dbReference>
<reference evidence="4" key="1">
    <citation type="journal article" date="2019" name="Int. J. Syst. Evol. Microbiol.">
        <title>The Global Catalogue of Microorganisms (GCM) 10K type strain sequencing project: providing services to taxonomists for standard genome sequencing and annotation.</title>
        <authorList>
            <consortium name="The Broad Institute Genomics Platform"/>
            <consortium name="The Broad Institute Genome Sequencing Center for Infectious Disease"/>
            <person name="Wu L."/>
            <person name="Ma J."/>
        </authorList>
    </citation>
    <scope>NUCLEOTIDE SEQUENCE [LARGE SCALE GENOMIC DNA]</scope>
    <source>
        <strain evidence="4">CCUG 48216</strain>
    </source>
</reference>
<accession>A0ABW3SGL1</accession>
<feature type="domain" description="SLH" evidence="2">
    <location>
        <begin position="24"/>
        <end position="72"/>
    </location>
</feature>
<keyword evidence="4" id="KW-1185">Reference proteome</keyword>
<keyword evidence="1" id="KW-0732">Signal</keyword>
<evidence type="ECO:0000313" key="3">
    <source>
        <dbReference type="EMBL" id="MFD1182840.1"/>
    </source>
</evidence>
<name>A0ABW3SGL1_9BACL</name>
<comment type="caution">
    <text evidence="3">The sequence shown here is derived from an EMBL/GenBank/DDBJ whole genome shotgun (WGS) entry which is preliminary data.</text>
</comment>
<evidence type="ECO:0000313" key="4">
    <source>
        <dbReference type="Proteomes" id="UP001597211"/>
    </source>
</evidence>